<evidence type="ECO:0000256" key="7">
    <source>
        <dbReference type="ARBA" id="ARBA00022827"/>
    </source>
</evidence>
<evidence type="ECO:0000256" key="4">
    <source>
        <dbReference type="ARBA" id="ARBA00022630"/>
    </source>
</evidence>
<comment type="similarity">
    <text evidence="11">Belongs to the ApbE family.</text>
</comment>
<keyword evidence="5 11" id="KW-0808">Transferase</keyword>
<keyword evidence="4 11" id="KW-0285">Flavoprotein</keyword>
<evidence type="ECO:0000256" key="10">
    <source>
        <dbReference type="ARBA" id="ARBA00048540"/>
    </source>
</evidence>
<dbReference type="Gene3D" id="3.10.520.10">
    <property type="entry name" value="ApbE-like domains"/>
    <property type="match status" value="1"/>
</dbReference>
<protein>
    <recommendedName>
        <fullName evidence="3 11">FAD:protein FMN transferase</fullName>
        <ecNumber evidence="2 11">2.7.1.180</ecNumber>
    </recommendedName>
    <alternativeName>
        <fullName evidence="9 11">Flavin transferase</fullName>
    </alternativeName>
</protein>
<accession>A0ABP3VGA8</accession>
<dbReference type="PANTHER" id="PTHR30040:SF2">
    <property type="entry name" value="FAD:PROTEIN FMN TRANSFERASE"/>
    <property type="match status" value="1"/>
</dbReference>
<proteinExistence type="inferred from homology"/>
<keyword evidence="7 11" id="KW-0274">FAD</keyword>
<evidence type="ECO:0000256" key="5">
    <source>
        <dbReference type="ARBA" id="ARBA00022679"/>
    </source>
</evidence>
<evidence type="ECO:0000256" key="9">
    <source>
        <dbReference type="ARBA" id="ARBA00031306"/>
    </source>
</evidence>
<dbReference type="InterPro" id="IPR003374">
    <property type="entry name" value="ApbE-like_sf"/>
</dbReference>
<organism evidence="12 13">
    <name type="scientific">Psychroflexus lacisalsi</name>
    <dbReference type="NCBI Taxonomy" id="503928"/>
    <lineage>
        <taxon>Bacteria</taxon>
        <taxon>Pseudomonadati</taxon>
        <taxon>Bacteroidota</taxon>
        <taxon>Flavobacteriia</taxon>
        <taxon>Flavobacteriales</taxon>
        <taxon>Flavobacteriaceae</taxon>
        <taxon>Psychroflexus</taxon>
    </lineage>
</organism>
<dbReference type="Pfam" id="PF02424">
    <property type="entry name" value="ApbE"/>
    <property type="match status" value="1"/>
</dbReference>
<dbReference type="EC" id="2.7.1.180" evidence="2 11"/>
<evidence type="ECO:0000256" key="2">
    <source>
        <dbReference type="ARBA" id="ARBA00011955"/>
    </source>
</evidence>
<gene>
    <name evidence="12" type="ORF">GCM10009433_12260</name>
</gene>
<dbReference type="Proteomes" id="UP001500185">
    <property type="component" value="Unassembled WGS sequence"/>
</dbReference>
<evidence type="ECO:0000313" key="13">
    <source>
        <dbReference type="Proteomes" id="UP001500185"/>
    </source>
</evidence>
<name>A0ABP3VGA8_9FLAO</name>
<comment type="catalytic activity">
    <reaction evidence="10 11">
        <text>L-threonyl-[protein] + FAD = FMN-L-threonyl-[protein] + AMP + H(+)</text>
        <dbReference type="Rhea" id="RHEA:36847"/>
        <dbReference type="Rhea" id="RHEA-COMP:11060"/>
        <dbReference type="Rhea" id="RHEA-COMP:11061"/>
        <dbReference type="ChEBI" id="CHEBI:15378"/>
        <dbReference type="ChEBI" id="CHEBI:30013"/>
        <dbReference type="ChEBI" id="CHEBI:57692"/>
        <dbReference type="ChEBI" id="CHEBI:74257"/>
        <dbReference type="ChEBI" id="CHEBI:456215"/>
        <dbReference type="EC" id="2.7.1.180"/>
    </reaction>
</comment>
<dbReference type="GO" id="GO:0016740">
    <property type="term" value="F:transferase activity"/>
    <property type="evidence" value="ECO:0007669"/>
    <property type="project" value="UniProtKB-KW"/>
</dbReference>
<dbReference type="PIRSF" id="PIRSF006268">
    <property type="entry name" value="ApbE"/>
    <property type="match status" value="1"/>
</dbReference>
<dbReference type="PANTHER" id="PTHR30040">
    <property type="entry name" value="THIAMINE BIOSYNTHESIS LIPOPROTEIN APBE"/>
    <property type="match status" value="1"/>
</dbReference>
<evidence type="ECO:0000256" key="1">
    <source>
        <dbReference type="ARBA" id="ARBA00001946"/>
    </source>
</evidence>
<comment type="caution">
    <text evidence="12">The sequence shown here is derived from an EMBL/GenBank/DDBJ whole genome shotgun (WGS) entry which is preliminary data.</text>
</comment>
<evidence type="ECO:0000256" key="8">
    <source>
        <dbReference type="ARBA" id="ARBA00022842"/>
    </source>
</evidence>
<dbReference type="EMBL" id="BAAAGG010000005">
    <property type="protein sequence ID" value="GAA0756690.1"/>
    <property type="molecule type" value="Genomic_DNA"/>
</dbReference>
<reference evidence="13" key="1">
    <citation type="journal article" date="2019" name="Int. J. Syst. Evol. Microbiol.">
        <title>The Global Catalogue of Microorganisms (GCM) 10K type strain sequencing project: providing services to taxonomists for standard genome sequencing and annotation.</title>
        <authorList>
            <consortium name="The Broad Institute Genomics Platform"/>
            <consortium name="The Broad Institute Genome Sequencing Center for Infectious Disease"/>
            <person name="Wu L."/>
            <person name="Ma J."/>
        </authorList>
    </citation>
    <scope>NUCLEOTIDE SEQUENCE [LARGE SCALE GENOMIC DNA]</scope>
    <source>
        <strain evidence="13">JCM 16231</strain>
    </source>
</reference>
<evidence type="ECO:0000256" key="11">
    <source>
        <dbReference type="PIRNR" id="PIRNR006268"/>
    </source>
</evidence>
<evidence type="ECO:0000256" key="6">
    <source>
        <dbReference type="ARBA" id="ARBA00022723"/>
    </source>
</evidence>
<comment type="cofactor">
    <cofactor evidence="1">
        <name>Mg(2+)</name>
        <dbReference type="ChEBI" id="CHEBI:18420"/>
    </cofactor>
</comment>
<keyword evidence="6 11" id="KW-0479">Metal-binding</keyword>
<dbReference type="SUPFAM" id="SSF143631">
    <property type="entry name" value="ApbE-like"/>
    <property type="match status" value="1"/>
</dbReference>
<sequence>MAFIDAQSQSIYKRDFSKMGSKFDITVVANSQNEADEFIDLAIDEIDRIENLISSWKSTSQTSEINKNAGIKFIKVDAELFSLIQRSIAISRLTDGAFDISYAAVDRIWNFDKKNHTWPDQQTLENSVRNVGFENIKINEETSQIFLSQKEMKIGFGAIGKGYAADKVKALLQGKGVTGGIINASGDMSAWGTQPGGKAWKVAITNPLDQTKNYGLFELRDKAVVTSGNYEKFIKIDDEVYSHIIDPRTGKPTKGTLSVSVFAPKAELADALATSISVMGADAGVYLINQLPDVECIIITQGGNVINSKGIKINTYEN</sequence>
<keyword evidence="8 11" id="KW-0460">Magnesium</keyword>
<evidence type="ECO:0000256" key="3">
    <source>
        <dbReference type="ARBA" id="ARBA00016337"/>
    </source>
</evidence>
<evidence type="ECO:0000313" key="12">
    <source>
        <dbReference type="EMBL" id="GAA0756690.1"/>
    </source>
</evidence>
<dbReference type="InterPro" id="IPR024932">
    <property type="entry name" value="ApbE"/>
</dbReference>
<keyword evidence="13" id="KW-1185">Reference proteome</keyword>